<feature type="domain" description="HYDIN/VesB/CFA65-like Ig-like" evidence="8">
    <location>
        <begin position="391"/>
        <end position="490"/>
    </location>
</feature>
<dbReference type="InterPro" id="IPR013783">
    <property type="entry name" value="Ig-like_fold"/>
</dbReference>
<keyword evidence="10" id="KW-1185">Reference proteome</keyword>
<keyword evidence="5" id="KW-0966">Cell projection</keyword>
<name>A0A8U8B5N0_GEOPR</name>
<dbReference type="PANTHER" id="PTHR23053:SF0">
    <property type="entry name" value="HYDROCEPHALUS-INDUCING PROTEIN HOMOLOG"/>
    <property type="match status" value="1"/>
</dbReference>
<dbReference type="GO" id="GO:0003341">
    <property type="term" value="P:cilium movement"/>
    <property type="evidence" value="ECO:0007669"/>
    <property type="project" value="TreeGrafter"/>
</dbReference>
<evidence type="ECO:0000313" key="10">
    <source>
        <dbReference type="Proteomes" id="UP000694382"/>
    </source>
</evidence>
<feature type="domain" description="HYDIN/VesB/CFA65-like Ig-like" evidence="8">
    <location>
        <begin position="173"/>
        <end position="265"/>
    </location>
</feature>
<comment type="subcellular location">
    <subcellularLocation>
        <location evidence="1">Cell projection</location>
        <location evidence="1">Cilium</location>
    </subcellularLocation>
    <subcellularLocation>
        <location evidence="2">Cytoplasm</location>
    </subcellularLocation>
</comment>
<keyword evidence="4" id="KW-0969">Cilium</keyword>
<dbReference type="InterPro" id="IPR053879">
    <property type="entry name" value="HYDIN_VesB_CFA65-like_Ig"/>
</dbReference>
<evidence type="ECO:0000259" key="8">
    <source>
        <dbReference type="Pfam" id="PF22544"/>
    </source>
</evidence>
<reference evidence="9" key="1">
    <citation type="submission" date="2025-08" db="UniProtKB">
        <authorList>
            <consortium name="Ensembl"/>
        </authorList>
    </citation>
    <scope>IDENTIFICATION</scope>
</reference>
<dbReference type="PANTHER" id="PTHR23053">
    <property type="entry name" value="DLEC1 DELETED IN LUNG AND ESOPHAGEAL CANCER 1"/>
    <property type="match status" value="1"/>
</dbReference>
<keyword evidence="7" id="KW-0732">Signal</keyword>
<feature type="signal peptide" evidence="7">
    <location>
        <begin position="1"/>
        <end position="17"/>
    </location>
</feature>
<dbReference type="Pfam" id="PF22544">
    <property type="entry name" value="HYDIN_VesB_CFA65-like_Ig"/>
    <property type="match status" value="2"/>
</dbReference>
<evidence type="ECO:0000256" key="6">
    <source>
        <dbReference type="SAM" id="MobiDB-lite"/>
    </source>
</evidence>
<dbReference type="AlphaFoldDB" id="A0A8U8B5N0"/>
<evidence type="ECO:0000256" key="5">
    <source>
        <dbReference type="ARBA" id="ARBA00023273"/>
    </source>
</evidence>
<sequence>MCIALCIINLLVLSISAGNFQGFQNCPSGCDHKLFISSNTKQRLARAKKLSLPQVVQPQDKPGTSHHKFSAAKPEQSSFQPCPPEVVFQNYSPGEVCEVPLLLRNRDKVPHLVKVTLKGSPYFQLVGPNAVCRKVPPGLYTTFLFPQDYFHQLLCTTEREEFIVPIWAIGARAILDFPDQLDFSECLVKHSIQKTLLVHNVGNRPACFQLSTQSPFSVIPAVGTLDVGDSVEVAVEFQPLKTGDYSGSLVVHYDTGEDTHTSLHGRAVDAHIGLDRNAVTLEKTYITTSNRATLLIHNHSDITARFQWKAVGTEEEEDHSKGRKRLALLNHTFQSEITKIRGDPMLPNCSAEISVFFTPQAAQVYEQTVYCDISGRENRLPLLLKGEGLGPRVHFHFEEMNIGEVFIRATHRYEAYLINDGPIEAPFKLIPPTTAMGSCFTFLPQEGIVAPEEVQVIQVSFCPTIRGEFEEEFCFHVTECPKPVTFTMRGSVMGPTFHFDVSALHFGDMAFGFARTLKCCLFNTSLTPMGFSLYIPGDGSGVPSVDSSTQIGRPSIPSWRKKAQGLWRPREFTISPHRGTVRALGSQDIKVWEESSCWG</sequence>
<dbReference type="InterPro" id="IPR033305">
    <property type="entry name" value="Hydin-like"/>
</dbReference>
<evidence type="ECO:0000256" key="2">
    <source>
        <dbReference type="ARBA" id="ARBA00004496"/>
    </source>
</evidence>
<dbReference type="Proteomes" id="UP000694382">
    <property type="component" value="Unassembled WGS sequence"/>
</dbReference>
<keyword evidence="3" id="KW-0963">Cytoplasm</keyword>
<dbReference type="InterPro" id="IPR008962">
    <property type="entry name" value="PapD-like_sf"/>
</dbReference>
<dbReference type="SUPFAM" id="SSF49354">
    <property type="entry name" value="PapD-like"/>
    <property type="match status" value="1"/>
</dbReference>
<dbReference type="GO" id="GO:1904158">
    <property type="term" value="P:axonemal central apparatus assembly"/>
    <property type="evidence" value="ECO:0007669"/>
    <property type="project" value="TreeGrafter"/>
</dbReference>
<evidence type="ECO:0000256" key="4">
    <source>
        <dbReference type="ARBA" id="ARBA00023069"/>
    </source>
</evidence>
<feature type="region of interest" description="Disordered" evidence="6">
    <location>
        <begin position="52"/>
        <end position="77"/>
    </location>
</feature>
<accession>A0A8U8B5N0</accession>
<dbReference type="Ensembl" id="ENSCPVT00000028915.1">
    <property type="protein sequence ID" value="ENSCPVP00000026208.1"/>
    <property type="gene ID" value="ENSCPVG00000016881.1"/>
</dbReference>
<evidence type="ECO:0000256" key="1">
    <source>
        <dbReference type="ARBA" id="ARBA00004138"/>
    </source>
</evidence>
<reference evidence="9" key="2">
    <citation type="submission" date="2025-09" db="UniProtKB">
        <authorList>
            <consortium name="Ensembl"/>
        </authorList>
    </citation>
    <scope>IDENTIFICATION</scope>
</reference>
<feature type="chain" id="PRO_5043490371" description="HYDIN/VesB/CFA65-like Ig-like domain-containing protein" evidence="7">
    <location>
        <begin position="18"/>
        <end position="599"/>
    </location>
</feature>
<evidence type="ECO:0000313" key="9">
    <source>
        <dbReference type="Ensembl" id="ENSCPVP00000026208.1"/>
    </source>
</evidence>
<dbReference type="Gene3D" id="2.60.40.10">
    <property type="entry name" value="Immunoglobulins"/>
    <property type="match status" value="4"/>
</dbReference>
<protein>
    <recommendedName>
        <fullName evidence="8">HYDIN/VesB/CFA65-like Ig-like domain-containing protein</fullName>
    </recommendedName>
</protein>
<organism evidence="9 10">
    <name type="scientific">Geospiza parvula</name>
    <name type="common">Small tree-finch</name>
    <name type="synonym">Camarhynchus parvulus</name>
    <dbReference type="NCBI Taxonomy" id="87175"/>
    <lineage>
        <taxon>Eukaryota</taxon>
        <taxon>Metazoa</taxon>
        <taxon>Chordata</taxon>
        <taxon>Craniata</taxon>
        <taxon>Vertebrata</taxon>
        <taxon>Euteleostomi</taxon>
        <taxon>Archelosauria</taxon>
        <taxon>Archosauria</taxon>
        <taxon>Dinosauria</taxon>
        <taxon>Saurischia</taxon>
        <taxon>Theropoda</taxon>
        <taxon>Coelurosauria</taxon>
        <taxon>Aves</taxon>
        <taxon>Neognathae</taxon>
        <taxon>Neoaves</taxon>
        <taxon>Telluraves</taxon>
        <taxon>Australaves</taxon>
        <taxon>Passeriformes</taxon>
        <taxon>Thraupidae</taxon>
        <taxon>Camarhynchus</taxon>
    </lineage>
</organism>
<evidence type="ECO:0000256" key="3">
    <source>
        <dbReference type="ARBA" id="ARBA00022490"/>
    </source>
</evidence>
<evidence type="ECO:0000256" key="7">
    <source>
        <dbReference type="SAM" id="SignalP"/>
    </source>
</evidence>
<proteinExistence type="predicted"/>
<dbReference type="GO" id="GO:0005930">
    <property type="term" value="C:axoneme"/>
    <property type="evidence" value="ECO:0007669"/>
    <property type="project" value="TreeGrafter"/>
</dbReference>